<gene>
    <name evidence="1" type="ORF">T458_28120</name>
</gene>
<dbReference type="STRING" id="1408254.T458_28120"/>
<accession>V6M0E4</accession>
<organism evidence="1 2">
    <name type="scientific">Brevibacillus panacihumi W25</name>
    <dbReference type="NCBI Taxonomy" id="1408254"/>
    <lineage>
        <taxon>Bacteria</taxon>
        <taxon>Bacillati</taxon>
        <taxon>Bacillota</taxon>
        <taxon>Bacilli</taxon>
        <taxon>Bacillales</taxon>
        <taxon>Paenibacillaceae</taxon>
        <taxon>Brevibacillus</taxon>
    </lineage>
</organism>
<name>V6M0E4_9BACL</name>
<evidence type="ECO:0000313" key="1">
    <source>
        <dbReference type="EMBL" id="EST52141.1"/>
    </source>
</evidence>
<evidence type="ECO:0000313" key="2">
    <source>
        <dbReference type="Proteomes" id="UP000017973"/>
    </source>
</evidence>
<dbReference type="eggNOG" id="COG3291">
    <property type="taxonomic scope" value="Bacteria"/>
</dbReference>
<keyword evidence="2" id="KW-1185">Reference proteome</keyword>
<reference evidence="1 2" key="1">
    <citation type="journal article" date="2014" name="Genome Announc.">
        <title>Draft Genome Sequence of Brevibacillus panacihumi Strain W25, a Halotolerant Hydrocarbon-Degrading Bacterium.</title>
        <authorList>
            <person name="Wang X."/>
            <person name="Jin D."/>
            <person name="Zhou L."/>
            <person name="Wu L."/>
            <person name="An W."/>
            <person name="Chen Y."/>
            <person name="Zhao L."/>
        </authorList>
    </citation>
    <scope>NUCLEOTIDE SEQUENCE [LARGE SCALE GENOMIC DNA]</scope>
    <source>
        <strain evidence="1 2">W25</strain>
    </source>
</reference>
<dbReference type="PATRIC" id="fig|1408254.3.peg.5475"/>
<dbReference type="HOGENOM" id="CLU_259174_0_0_9"/>
<comment type="caution">
    <text evidence="1">The sequence shown here is derived from an EMBL/GenBank/DDBJ whole genome shotgun (WGS) entry which is preliminary data.</text>
</comment>
<dbReference type="Proteomes" id="UP000017973">
    <property type="component" value="Unassembled WGS sequence"/>
</dbReference>
<proteinExistence type="predicted"/>
<dbReference type="EMBL" id="AYJU01000018">
    <property type="protein sequence ID" value="EST52141.1"/>
    <property type="molecule type" value="Genomic_DNA"/>
</dbReference>
<sequence length="1339" mass="150995">MALLKSIQKYTHFFTCGLIICSMLFLDVPYFSYDAQAANPHGIIVATVGPHKELIPRDGYTMIKIETIPGELGAHISEVEVDGVKDTETVLGFSDYYGKTDRGWYFVDLNEARHWVNRFGGNPNYILGGGAANVYSREVSPTLGVGFQKYNAYNLAELAAASGGAGYEMGDNLDPRGSGFVSVGHFRTTQRPTGGVKIKDDQTKFKINDTVKIIPHGKDYSYYDRGIIITHLSVINKTTGRGYKSLDSNQEIRDNSGYLEKPSATSNPKAFEWTGEYTYTPTEEGLYEVTFIMTDRHMRSRQGSPTINESTPYTVQFMVGEETPPPPPDPPEEPEPPAVCTINQSSTKMDFQIVGDDVKDYNAVPSGGSSIMVEKNADISLFASKNGTFTMNGIEMETGSGNNRKRGIGYFGSSGSYRIVFQSDDGKDCWEKTFQVKAESKEESCPIITISGTTYRNGDTVEVLPERTVYFQANFRNSKGDTETAYVLWDVTKPDGKTVTLPAYEEEIGGRTKIVEYPYYKLELPFRGPREVTLERGKQYKIKLNFQGTNWKDRPECAWEITLVVKDTACTITEQHKLKLKIYGSPPHPFSPGGEDADGTVYEPIYLKHFTSKPDGSYETNLSFSANAPGTWFLIKNKKRVPVSKALAANEKFDLTLPDDIDVGDWVTLEFESDIGCVTQFRFEIMSDRKCFNLEVAMIRYGTFDDYLWKKEVSRGETLHLTQEDFDSKYRPQFLSRGEKTEFTMHWLDPDTQQWTARRNGKWLSTSNTYNYSHFFQFPTDPDSGEVLEGLYKILFWTDNGSDANGPVLDCEGSIFLQIGASQGENLLVVKNSFTITPKDPQLPGTEATITFQVRNAGKTMHDTKLAVRWESSDKETVLDVSQFKPGETRKITVPTQYPQQSEDFIAHINPSRNKPENESIWTDNRATWPVKVLRVIEPPGPPGGGEDFDGGEIGLELYDSEGRRLEKLGLHVDGVWEREPAKIEVVIDQTKINEGFQRTQQSINAKITEYKEQLEQFASEEGAKNIVVTAQPGWISDAKSMAVYTPAMLDLKVSGPGVPQQWQVSSASRGGEYVYTGTSMPTQTTWRQTLQNQKYLAEINGFQIVMDYEIVFDLSFDRCMPNDEEEGEGEEICEASSLSRSMSGRYTITVTGGKRTFEVFEPNATGSIHHTAEWLEYHARDRYRQSQPDDFYAGERILTQVELQDRHRHPVSGKYPVVESATSWIYETGKRQTLLQSRLSLLPISENQWRGPNYQASKLGAREAGVDTPLMGDKQRGFQKDASYAVYFNIQFRFGVNKGYPYANKQQFSGHDQADYRLPFRIIANAWERQGIRNHTTQ</sequence>
<protein>
    <submittedName>
        <fullName evidence="1">Uncharacterized protein</fullName>
    </submittedName>
</protein>